<feature type="region of interest" description="Disordered" evidence="1">
    <location>
        <begin position="1"/>
        <end position="23"/>
    </location>
</feature>
<dbReference type="AlphaFoldDB" id="A0A5B3FUA7"/>
<dbReference type="EMBL" id="VVXK01000040">
    <property type="protein sequence ID" value="KAA2364750.1"/>
    <property type="molecule type" value="Genomic_DNA"/>
</dbReference>
<organism evidence="3 4">
    <name type="scientific">Alistipes shahii</name>
    <dbReference type="NCBI Taxonomy" id="328814"/>
    <lineage>
        <taxon>Bacteria</taxon>
        <taxon>Pseudomonadati</taxon>
        <taxon>Bacteroidota</taxon>
        <taxon>Bacteroidia</taxon>
        <taxon>Bacteroidales</taxon>
        <taxon>Rikenellaceae</taxon>
        <taxon>Alistipes</taxon>
    </lineage>
</organism>
<protein>
    <submittedName>
        <fullName evidence="3">Uncharacterized protein</fullName>
    </submittedName>
</protein>
<dbReference type="RefSeq" id="WP_149887929.1">
    <property type="nucleotide sequence ID" value="NZ_DBGDOW010000017.1"/>
</dbReference>
<keyword evidence="2" id="KW-0472">Membrane</keyword>
<evidence type="ECO:0000256" key="2">
    <source>
        <dbReference type="SAM" id="Phobius"/>
    </source>
</evidence>
<evidence type="ECO:0000313" key="3">
    <source>
        <dbReference type="EMBL" id="KAA2364750.1"/>
    </source>
</evidence>
<feature type="transmembrane region" description="Helical" evidence="2">
    <location>
        <begin position="59"/>
        <end position="79"/>
    </location>
</feature>
<sequence length="84" mass="9500">MPENDRPEIKEQIKGSSDQKENTRSKIAQIYVWAFFIVIGIVFIIGACNCFKVDEYKDMLVTVSGILSGPLGFIVGYYFKATKE</sequence>
<gene>
    <name evidence="3" type="ORF">F2Y13_15395</name>
</gene>
<evidence type="ECO:0000313" key="4">
    <source>
        <dbReference type="Proteomes" id="UP000323567"/>
    </source>
</evidence>
<name>A0A5B3FUA7_9BACT</name>
<reference evidence="3 4" key="1">
    <citation type="journal article" date="2019" name="Nat. Med.">
        <title>A library of human gut bacterial isolates paired with longitudinal multiomics data enables mechanistic microbiome research.</title>
        <authorList>
            <person name="Poyet M."/>
            <person name="Groussin M."/>
            <person name="Gibbons S.M."/>
            <person name="Avila-Pacheco J."/>
            <person name="Jiang X."/>
            <person name="Kearney S.M."/>
            <person name="Perrotta A.R."/>
            <person name="Berdy B."/>
            <person name="Zhao S."/>
            <person name="Lieberman T.D."/>
            <person name="Swanson P.K."/>
            <person name="Smith M."/>
            <person name="Roesemann S."/>
            <person name="Alexander J.E."/>
            <person name="Rich S.A."/>
            <person name="Livny J."/>
            <person name="Vlamakis H."/>
            <person name="Clish C."/>
            <person name="Bullock K."/>
            <person name="Deik A."/>
            <person name="Scott J."/>
            <person name="Pierce K.A."/>
            <person name="Xavier R.J."/>
            <person name="Alm E.J."/>
        </authorList>
    </citation>
    <scope>NUCLEOTIDE SEQUENCE [LARGE SCALE GENOMIC DNA]</scope>
    <source>
        <strain evidence="3 4">BIOML-A2</strain>
    </source>
</reference>
<keyword evidence="2" id="KW-1133">Transmembrane helix</keyword>
<evidence type="ECO:0000256" key="1">
    <source>
        <dbReference type="SAM" id="MobiDB-lite"/>
    </source>
</evidence>
<dbReference type="Proteomes" id="UP000323567">
    <property type="component" value="Unassembled WGS sequence"/>
</dbReference>
<accession>A0A5B3FUA7</accession>
<feature type="transmembrane region" description="Helical" evidence="2">
    <location>
        <begin position="30"/>
        <end position="47"/>
    </location>
</feature>
<keyword evidence="2" id="KW-0812">Transmembrane</keyword>
<comment type="caution">
    <text evidence="3">The sequence shown here is derived from an EMBL/GenBank/DDBJ whole genome shotgun (WGS) entry which is preliminary data.</text>
</comment>
<proteinExistence type="predicted"/>